<evidence type="ECO:0000313" key="3">
    <source>
        <dbReference type="Proteomes" id="UP000324298"/>
    </source>
</evidence>
<dbReference type="PANTHER" id="PTHR35271:SF1">
    <property type="entry name" value="ABC TRANSPORTER, SUBSTRATE-BINDING LIPOPROTEIN"/>
    <property type="match status" value="1"/>
</dbReference>
<dbReference type="InterPro" id="IPR007487">
    <property type="entry name" value="ABC_transpt-TYRBP-like"/>
</dbReference>
<gene>
    <name evidence="2" type="ORF">ET418_02575</name>
</gene>
<evidence type="ECO:0000256" key="1">
    <source>
        <dbReference type="SAM" id="SignalP"/>
    </source>
</evidence>
<feature type="signal peptide" evidence="1">
    <location>
        <begin position="1"/>
        <end position="21"/>
    </location>
</feature>
<accession>A0A5A9XSA2</accession>
<dbReference type="EMBL" id="SRSD01000001">
    <property type="protein sequence ID" value="KAA0895425.1"/>
    <property type="molecule type" value="Genomic_DNA"/>
</dbReference>
<name>A0A5A9XSA2_9BACT</name>
<dbReference type="AlphaFoldDB" id="A0A5A9XSA2"/>
<dbReference type="Pfam" id="PF04392">
    <property type="entry name" value="ABC_sub_bind"/>
    <property type="match status" value="1"/>
</dbReference>
<keyword evidence="1" id="KW-0732">Signal</keyword>
<dbReference type="RefSeq" id="WP_149306005.1">
    <property type="nucleotide sequence ID" value="NZ_SRSD01000001.1"/>
</dbReference>
<dbReference type="PANTHER" id="PTHR35271">
    <property type="entry name" value="ABC TRANSPORTER, SUBSTRATE-BINDING LIPOPROTEIN-RELATED"/>
    <property type="match status" value="1"/>
</dbReference>
<evidence type="ECO:0000313" key="2">
    <source>
        <dbReference type="EMBL" id="KAA0895425.1"/>
    </source>
</evidence>
<comment type="caution">
    <text evidence="2">The sequence shown here is derived from an EMBL/GenBank/DDBJ whole genome shotgun (WGS) entry which is preliminary data.</text>
</comment>
<dbReference type="OrthoDB" id="9776955at2"/>
<sequence>MRILTAFIVSLALLLPLAADAYDVLVLQSRRDPAFEEALAGFRANRRFSERVVVLADYADVDISRIVREDRPALVLALGDRALEAANKLRQTPVIALISLGIHSRHATHSNLTGIDMFAPPERYLSLFHGMKKRRVGLIYHPAKSGWYVQLARQAAQRMGIELVVREVSTPRDTLTQLATLAGKVDALWMLPDATAVARETVEAYFRFSQEHNVPVVSFANAYLGLGAAAVLEIDRAELGRQASDMGSAILKGTEASDIPLAYPRRIQLKTNPSVMKHLGIAAERVALHPRE</sequence>
<feature type="chain" id="PRO_5022781899" evidence="1">
    <location>
        <begin position="22"/>
        <end position="292"/>
    </location>
</feature>
<protein>
    <submittedName>
        <fullName evidence="2">ABC transporter substrate-binding protein</fullName>
    </submittedName>
</protein>
<organism evidence="2 3">
    <name type="scientific">Oryzomonas rubra</name>
    <dbReference type="NCBI Taxonomy" id="2509454"/>
    <lineage>
        <taxon>Bacteria</taxon>
        <taxon>Pseudomonadati</taxon>
        <taxon>Thermodesulfobacteriota</taxon>
        <taxon>Desulfuromonadia</taxon>
        <taxon>Geobacterales</taxon>
        <taxon>Geobacteraceae</taxon>
        <taxon>Oryzomonas</taxon>
    </lineage>
</organism>
<keyword evidence="3" id="KW-1185">Reference proteome</keyword>
<reference evidence="2 3" key="1">
    <citation type="submission" date="2019-04" db="EMBL/GenBank/DDBJ databases">
        <title>Geobacter ruber sp. nov., ferric-reducing bacteria isolated from paddy soil.</title>
        <authorList>
            <person name="Xu Z."/>
            <person name="Masuda Y."/>
            <person name="Itoh H."/>
            <person name="Senoo K."/>
        </authorList>
    </citation>
    <scope>NUCLEOTIDE SEQUENCE [LARGE SCALE GENOMIC DNA]</scope>
    <source>
        <strain evidence="2 3">Red88</strain>
    </source>
</reference>
<dbReference type="Gene3D" id="3.40.50.2300">
    <property type="match status" value="2"/>
</dbReference>
<proteinExistence type="predicted"/>
<dbReference type="Proteomes" id="UP000324298">
    <property type="component" value="Unassembled WGS sequence"/>
</dbReference>